<proteinExistence type="predicted"/>
<protein>
    <submittedName>
        <fullName evidence="1">Uncharacterized protein</fullName>
    </submittedName>
</protein>
<organism evidence="1">
    <name type="scientific">Arundo donax</name>
    <name type="common">Giant reed</name>
    <name type="synonym">Donax arundinaceus</name>
    <dbReference type="NCBI Taxonomy" id="35708"/>
    <lineage>
        <taxon>Eukaryota</taxon>
        <taxon>Viridiplantae</taxon>
        <taxon>Streptophyta</taxon>
        <taxon>Embryophyta</taxon>
        <taxon>Tracheophyta</taxon>
        <taxon>Spermatophyta</taxon>
        <taxon>Magnoliopsida</taxon>
        <taxon>Liliopsida</taxon>
        <taxon>Poales</taxon>
        <taxon>Poaceae</taxon>
        <taxon>PACMAD clade</taxon>
        <taxon>Arundinoideae</taxon>
        <taxon>Arundineae</taxon>
        <taxon>Arundo</taxon>
    </lineage>
</organism>
<accession>A0A0A8ZZZ9</accession>
<name>A0A0A8ZZZ9_ARUDO</name>
<sequence length="43" mass="5074">MLLFILDCNYGVPILWWLSLIHVQPYCTLCYVVPTQVLAHFFC</sequence>
<dbReference type="EMBL" id="GBRH01255565">
    <property type="protein sequence ID" value="JAD42330.1"/>
    <property type="molecule type" value="Transcribed_RNA"/>
</dbReference>
<evidence type="ECO:0000313" key="1">
    <source>
        <dbReference type="EMBL" id="JAD42330.1"/>
    </source>
</evidence>
<reference evidence="1" key="2">
    <citation type="journal article" date="2015" name="Data Brief">
        <title>Shoot transcriptome of the giant reed, Arundo donax.</title>
        <authorList>
            <person name="Barrero R.A."/>
            <person name="Guerrero F.D."/>
            <person name="Moolhuijzen P."/>
            <person name="Goolsby J.A."/>
            <person name="Tidwell J."/>
            <person name="Bellgard S.E."/>
            <person name="Bellgard M.I."/>
        </authorList>
    </citation>
    <scope>NUCLEOTIDE SEQUENCE</scope>
    <source>
        <tissue evidence="1">Shoot tissue taken approximately 20 cm above the soil surface</tissue>
    </source>
</reference>
<reference evidence="1" key="1">
    <citation type="submission" date="2014-09" db="EMBL/GenBank/DDBJ databases">
        <authorList>
            <person name="Magalhaes I.L.F."/>
            <person name="Oliveira U."/>
            <person name="Santos F.R."/>
            <person name="Vidigal T.H.D.A."/>
            <person name="Brescovit A.D."/>
            <person name="Santos A.J."/>
        </authorList>
    </citation>
    <scope>NUCLEOTIDE SEQUENCE</scope>
    <source>
        <tissue evidence="1">Shoot tissue taken approximately 20 cm above the soil surface</tissue>
    </source>
</reference>
<dbReference type="AlphaFoldDB" id="A0A0A8ZZZ9"/>